<name>A0A6C0HA75_9ZZZZ</name>
<evidence type="ECO:0000259" key="2">
    <source>
        <dbReference type="SMART" id="SM00487"/>
    </source>
</evidence>
<dbReference type="GO" id="GO:0005524">
    <property type="term" value="F:ATP binding"/>
    <property type="evidence" value="ECO:0007669"/>
    <property type="project" value="InterPro"/>
</dbReference>
<keyword evidence="1" id="KW-0175">Coiled coil</keyword>
<dbReference type="GO" id="GO:0016787">
    <property type="term" value="F:hydrolase activity"/>
    <property type="evidence" value="ECO:0007669"/>
    <property type="project" value="InterPro"/>
</dbReference>
<dbReference type="Pfam" id="PF10544">
    <property type="entry name" value="T5orf172"/>
    <property type="match status" value="1"/>
</dbReference>
<dbReference type="GO" id="GO:0003677">
    <property type="term" value="F:DNA binding"/>
    <property type="evidence" value="ECO:0007669"/>
    <property type="project" value="InterPro"/>
</dbReference>
<dbReference type="Pfam" id="PF04851">
    <property type="entry name" value="ResIII"/>
    <property type="match status" value="1"/>
</dbReference>
<accession>A0A6C0HA75</accession>
<evidence type="ECO:0000313" key="3">
    <source>
        <dbReference type="EMBL" id="QHT76893.1"/>
    </source>
</evidence>
<evidence type="ECO:0000256" key="1">
    <source>
        <dbReference type="SAM" id="Coils"/>
    </source>
</evidence>
<protein>
    <recommendedName>
        <fullName evidence="2">Helicase ATP-binding domain-containing protein</fullName>
    </recommendedName>
</protein>
<dbReference type="InterPro" id="IPR006935">
    <property type="entry name" value="Helicase/UvrB_N"/>
</dbReference>
<proteinExistence type="predicted"/>
<reference evidence="3" key="1">
    <citation type="journal article" date="2020" name="Nature">
        <title>Giant virus diversity and host interactions through global metagenomics.</title>
        <authorList>
            <person name="Schulz F."/>
            <person name="Roux S."/>
            <person name="Paez-Espino D."/>
            <person name="Jungbluth S."/>
            <person name="Walsh D.A."/>
            <person name="Denef V.J."/>
            <person name="McMahon K.D."/>
            <person name="Konstantinidis K.T."/>
            <person name="Eloe-Fadrosh E.A."/>
            <person name="Kyrpides N.C."/>
            <person name="Woyke T."/>
        </authorList>
    </citation>
    <scope>NUCLEOTIDE SEQUENCE</scope>
    <source>
        <strain evidence="3">GVMAG-M-3300023179-82</strain>
    </source>
</reference>
<dbReference type="AlphaFoldDB" id="A0A6C0HA75"/>
<dbReference type="InterPro" id="IPR018306">
    <property type="entry name" value="Phage_T5_Orf172_DNA-bd"/>
</dbReference>
<dbReference type="SUPFAM" id="SSF52540">
    <property type="entry name" value="P-loop containing nucleoside triphosphate hydrolases"/>
    <property type="match status" value="1"/>
</dbReference>
<organism evidence="3">
    <name type="scientific">viral metagenome</name>
    <dbReference type="NCBI Taxonomy" id="1070528"/>
    <lineage>
        <taxon>unclassified sequences</taxon>
        <taxon>metagenomes</taxon>
        <taxon>organismal metagenomes</taxon>
    </lineage>
</organism>
<sequence>MNNSKGYIYVRSHYSYDVHNAYKIGITNNIPDRDKQYATGEIKRGYFEAVYEVSINIMEIIERLLQYEFRDLNIKYDAGIEFYNKKIITLIDPYLIKLGLNYRKLSKNEIDDLVRCNRVRITFNKINIQSLIKTLKSITINKKYIWNERDYQTSIINFSKTELNLNNKIYIELPTGGGKSYIVYNLFEYLKSDFIIIVSPRKIVNSQNISYKYLQILNDKYITFNYSTDNNFNEYLSLSNKKIIICCTQSIDKIYNKILSKHITNITVWFDEAHWGIEEWIETLHNNIYSRFWLSNNILIKYRIFTSASPNKSKILENKNIFGKLYSPIKVKELIQLKWLSGIQSYVYSENKKNVDNIKYIINDFHDKNRKFGFSFHNKQINAFNLFYKHYLQYKNNQTYIKPFLLVSNNFTIEKEPKLQEIILEYDYRDIKIYEITIHSIGYVVAKYSMGYDFNKLDFICLSDPKVSIQDIKQCIGRGIRPDELGQYGSNKEKILIVSLPVYIDDNGDNKYEKILEVLKYLIYDIEISLDEIEFINRYIPNNKEVNYNYIKYDGINDVKSILLNLLELENKKNRLQITYEKAKKIIANKNLKSKESYYELCDKDNRLSKEPEIIFKKQFTNWVEYLNIKRVYYDFQTCKNKINKYLLLYPNLKKYLELSAICNELCKIDILFPPNGLWTDYYNVNNLRDIIIISNKKKITI</sequence>
<feature type="domain" description="Helicase ATP-binding" evidence="2">
    <location>
        <begin position="144"/>
        <end position="361"/>
    </location>
</feature>
<dbReference type="SMART" id="SM00487">
    <property type="entry name" value="DEXDc"/>
    <property type="match status" value="1"/>
</dbReference>
<dbReference type="InterPro" id="IPR027417">
    <property type="entry name" value="P-loop_NTPase"/>
</dbReference>
<feature type="coiled-coil region" evidence="1">
    <location>
        <begin position="559"/>
        <end position="586"/>
    </location>
</feature>
<dbReference type="InterPro" id="IPR014001">
    <property type="entry name" value="Helicase_ATP-bd"/>
</dbReference>
<dbReference type="Gene3D" id="3.40.50.300">
    <property type="entry name" value="P-loop containing nucleotide triphosphate hydrolases"/>
    <property type="match status" value="1"/>
</dbReference>
<dbReference type="EMBL" id="MN739906">
    <property type="protein sequence ID" value="QHT76893.1"/>
    <property type="molecule type" value="Genomic_DNA"/>
</dbReference>